<feature type="domain" description="Fe/B12 periplasmic-binding" evidence="2">
    <location>
        <begin position="26"/>
        <end position="268"/>
    </location>
</feature>
<dbReference type="SUPFAM" id="SSF53807">
    <property type="entry name" value="Helical backbone' metal receptor"/>
    <property type="match status" value="1"/>
</dbReference>
<dbReference type="InterPro" id="IPR050902">
    <property type="entry name" value="ABC_Transporter_SBP"/>
</dbReference>
<dbReference type="PANTHER" id="PTHR30535:SF34">
    <property type="entry name" value="MOLYBDATE-BINDING PROTEIN MOLA"/>
    <property type="match status" value="1"/>
</dbReference>
<dbReference type="Proteomes" id="UP000298216">
    <property type="component" value="Unassembled WGS sequence"/>
</dbReference>
<dbReference type="PROSITE" id="PS50983">
    <property type="entry name" value="FE_B12_PBP"/>
    <property type="match status" value="1"/>
</dbReference>
<dbReference type="EMBL" id="SPVH01000007">
    <property type="protein sequence ID" value="TFW11200.1"/>
    <property type="molecule type" value="Genomic_DNA"/>
</dbReference>
<protein>
    <submittedName>
        <fullName evidence="3">ABC transporter substrate-binding protein</fullName>
    </submittedName>
</protein>
<feature type="signal peptide" evidence="1">
    <location>
        <begin position="1"/>
        <end position="22"/>
    </location>
</feature>
<sequence>MKRSLAAFAALVLVSGAGVAQAKPLRVMALDQCADQYVLALARDAELALSPRADDPDAWLRHEAAGHRRLRPTLEATVGFRPDVVVRYWGGEPRLLTALEERGVKVITINDAVDLEGVRQNIRTAARDLGQVERGRRLEQRMDAKLARAAPVSQRTKAPGAVYLTSGGFTSGPGTLMDAMMRAAGFRNLTTAPGFGAVSVEHIALNPPARFILGFFDQLRADLRGPGRHSVVRRAAEGRTAARLPAASLTCPAWFAADAVAMMAEGRP</sequence>
<name>A0A4Y9RQ32_9CAUL</name>
<evidence type="ECO:0000313" key="3">
    <source>
        <dbReference type="EMBL" id="TFW11200.1"/>
    </source>
</evidence>
<accession>A0A4Y9RQ32</accession>
<organism evidence="3 4">
    <name type="scientific">Brevundimonas intermedia</name>
    <dbReference type="NCBI Taxonomy" id="74315"/>
    <lineage>
        <taxon>Bacteria</taxon>
        <taxon>Pseudomonadati</taxon>
        <taxon>Pseudomonadota</taxon>
        <taxon>Alphaproteobacteria</taxon>
        <taxon>Caulobacterales</taxon>
        <taxon>Caulobacteraceae</taxon>
        <taxon>Brevundimonas</taxon>
    </lineage>
</organism>
<evidence type="ECO:0000313" key="4">
    <source>
        <dbReference type="Proteomes" id="UP000298216"/>
    </source>
</evidence>
<dbReference type="Gene3D" id="3.40.50.1980">
    <property type="entry name" value="Nitrogenase molybdenum iron protein domain"/>
    <property type="match status" value="2"/>
</dbReference>
<keyword evidence="1" id="KW-0732">Signal</keyword>
<dbReference type="PANTHER" id="PTHR30535">
    <property type="entry name" value="VITAMIN B12-BINDING PROTEIN"/>
    <property type="match status" value="1"/>
</dbReference>
<proteinExistence type="predicted"/>
<gene>
    <name evidence="3" type="ORF">EGY25_16180</name>
</gene>
<dbReference type="AlphaFoldDB" id="A0A4Y9RQ32"/>
<keyword evidence="4" id="KW-1185">Reference proteome</keyword>
<evidence type="ECO:0000256" key="1">
    <source>
        <dbReference type="SAM" id="SignalP"/>
    </source>
</evidence>
<feature type="chain" id="PRO_5021433509" evidence="1">
    <location>
        <begin position="23"/>
        <end position="268"/>
    </location>
</feature>
<evidence type="ECO:0000259" key="2">
    <source>
        <dbReference type="PROSITE" id="PS50983"/>
    </source>
</evidence>
<dbReference type="OrthoDB" id="1632039at2"/>
<dbReference type="Pfam" id="PF01497">
    <property type="entry name" value="Peripla_BP_2"/>
    <property type="match status" value="1"/>
</dbReference>
<reference evidence="3 4" key="1">
    <citation type="submission" date="2019-03" db="EMBL/GenBank/DDBJ databases">
        <title>Draft genome of Brevundimonas sp. a heavy metal resistant soil bacteria.</title>
        <authorList>
            <person name="Soto J."/>
        </authorList>
    </citation>
    <scope>NUCLEOTIDE SEQUENCE [LARGE SCALE GENOMIC DNA]</scope>
    <source>
        <strain evidence="3 4">B-10</strain>
    </source>
</reference>
<comment type="caution">
    <text evidence="3">The sequence shown here is derived from an EMBL/GenBank/DDBJ whole genome shotgun (WGS) entry which is preliminary data.</text>
</comment>
<dbReference type="InterPro" id="IPR002491">
    <property type="entry name" value="ABC_transptr_periplasmic_BD"/>
</dbReference>